<evidence type="ECO:0008006" key="5">
    <source>
        <dbReference type="Google" id="ProtNLM"/>
    </source>
</evidence>
<name>A0ABT0K427_9ACTN</name>
<dbReference type="EMBL" id="JALKFT010000037">
    <property type="protein sequence ID" value="MCK9878549.1"/>
    <property type="molecule type" value="Genomic_DNA"/>
</dbReference>
<protein>
    <recommendedName>
        <fullName evidence="5">Integral membrane protein</fullName>
    </recommendedName>
</protein>
<keyword evidence="2" id="KW-1133">Transmembrane helix</keyword>
<evidence type="ECO:0000313" key="3">
    <source>
        <dbReference type="EMBL" id="MCK9878549.1"/>
    </source>
</evidence>
<organism evidence="3 4">
    <name type="scientific">Frankia umida</name>
    <dbReference type="NCBI Taxonomy" id="573489"/>
    <lineage>
        <taxon>Bacteria</taxon>
        <taxon>Bacillati</taxon>
        <taxon>Actinomycetota</taxon>
        <taxon>Actinomycetes</taxon>
        <taxon>Frankiales</taxon>
        <taxon>Frankiaceae</taxon>
        <taxon>Frankia</taxon>
    </lineage>
</organism>
<keyword evidence="2" id="KW-0472">Membrane</keyword>
<gene>
    <name evidence="3" type="ORF">MXD59_22755</name>
</gene>
<comment type="caution">
    <text evidence="3">The sequence shown here is derived from an EMBL/GenBank/DDBJ whole genome shotgun (WGS) entry which is preliminary data.</text>
</comment>
<evidence type="ECO:0000256" key="1">
    <source>
        <dbReference type="SAM" id="MobiDB-lite"/>
    </source>
</evidence>
<feature type="region of interest" description="Disordered" evidence="1">
    <location>
        <begin position="163"/>
        <end position="207"/>
    </location>
</feature>
<feature type="transmembrane region" description="Helical" evidence="2">
    <location>
        <begin position="40"/>
        <end position="62"/>
    </location>
</feature>
<feature type="compositionally biased region" description="Low complexity" evidence="1">
    <location>
        <begin position="175"/>
        <end position="207"/>
    </location>
</feature>
<dbReference type="Proteomes" id="UP001201873">
    <property type="component" value="Unassembled WGS sequence"/>
</dbReference>
<evidence type="ECO:0000256" key="2">
    <source>
        <dbReference type="SAM" id="Phobius"/>
    </source>
</evidence>
<accession>A0ABT0K427</accession>
<reference evidence="3 4" key="1">
    <citation type="submission" date="2022-04" db="EMBL/GenBank/DDBJ databases">
        <title>Genome diversity in the genus Frankia.</title>
        <authorList>
            <person name="Carlos-Shanley C."/>
            <person name="Hahn D."/>
        </authorList>
    </citation>
    <scope>NUCLEOTIDE SEQUENCE [LARGE SCALE GENOMIC DNA]</scope>
    <source>
        <strain evidence="3 4">Ag45/Mut15</strain>
    </source>
</reference>
<sequence length="207" mass="21978">MDQANPFETPRTFALHRAEYLVGFTVTTGLMIAKATDIRWMPAVGLFLYIDLIGYIPGAIAFKRNGGRPIHKAYYVLYNTMHSLITAGAVAALWCLLIGPEWALLALPFHLFGDRALFGNFLKSFALPFEPVRQQGYLHLLTDLGVAHPKPVKHAHDPVPIGHIPASRSLTSHPTGGDATGAAATNSGAAGLAAPSGAATASPGTAR</sequence>
<proteinExistence type="predicted"/>
<dbReference type="RefSeq" id="WP_248826634.1">
    <property type="nucleotide sequence ID" value="NZ_JALKFT010000037.1"/>
</dbReference>
<keyword evidence="4" id="KW-1185">Reference proteome</keyword>
<evidence type="ECO:0000313" key="4">
    <source>
        <dbReference type="Proteomes" id="UP001201873"/>
    </source>
</evidence>
<keyword evidence="2" id="KW-0812">Transmembrane</keyword>
<feature type="transmembrane region" description="Helical" evidence="2">
    <location>
        <begin position="74"/>
        <end position="99"/>
    </location>
</feature>